<comment type="caution">
    <text evidence="4">The sequence shown here is derived from an EMBL/GenBank/DDBJ whole genome shotgun (WGS) entry which is preliminary data.</text>
</comment>
<dbReference type="Proteomes" id="UP000178449">
    <property type="component" value="Unassembled WGS sequence"/>
</dbReference>
<reference evidence="4 5" key="1">
    <citation type="journal article" date="2016" name="Nat. Commun.">
        <title>Thousands of microbial genomes shed light on interconnected biogeochemical processes in an aquifer system.</title>
        <authorList>
            <person name="Anantharaman K."/>
            <person name="Brown C.T."/>
            <person name="Hug L.A."/>
            <person name="Sharon I."/>
            <person name="Castelle C.J."/>
            <person name="Probst A.J."/>
            <person name="Thomas B.C."/>
            <person name="Singh A."/>
            <person name="Wilkins M.J."/>
            <person name="Karaoz U."/>
            <person name="Brodie E.L."/>
            <person name="Williams K.H."/>
            <person name="Hubbard S.S."/>
            <person name="Banfield J.F."/>
        </authorList>
    </citation>
    <scope>NUCLEOTIDE SEQUENCE [LARGE SCALE GENOMIC DNA]</scope>
</reference>
<dbReference type="InterPro" id="IPR045254">
    <property type="entry name" value="Nit1/2_C-N_Hydrolase"/>
</dbReference>
<evidence type="ECO:0000259" key="3">
    <source>
        <dbReference type="PROSITE" id="PS50263"/>
    </source>
</evidence>
<feature type="domain" description="CN hydrolase" evidence="3">
    <location>
        <begin position="3"/>
        <end position="250"/>
    </location>
</feature>
<dbReference type="AlphaFoldDB" id="A0A1F6GDJ4"/>
<comment type="similarity">
    <text evidence="1">Belongs to the carbon-nitrogen hydrolase superfamily. NIT1/NIT2 family.</text>
</comment>
<dbReference type="InterPro" id="IPR001110">
    <property type="entry name" value="UPF0012_CS"/>
</dbReference>
<dbReference type="GO" id="GO:0016811">
    <property type="term" value="F:hydrolase activity, acting on carbon-nitrogen (but not peptide) bonds, in linear amides"/>
    <property type="evidence" value="ECO:0007669"/>
    <property type="project" value="InterPro"/>
</dbReference>
<dbReference type="EMBL" id="MFNE01000018">
    <property type="protein sequence ID" value="OGG96177.1"/>
    <property type="molecule type" value="Genomic_DNA"/>
</dbReference>
<dbReference type="PANTHER" id="PTHR23088:SF27">
    <property type="entry name" value="DEAMINATED GLUTATHIONE AMIDASE"/>
    <property type="match status" value="1"/>
</dbReference>
<accession>A0A1F6GDJ4</accession>
<evidence type="ECO:0000313" key="4">
    <source>
        <dbReference type="EMBL" id="OGG96177.1"/>
    </source>
</evidence>
<evidence type="ECO:0000256" key="2">
    <source>
        <dbReference type="ARBA" id="ARBA00022801"/>
    </source>
</evidence>
<dbReference type="Pfam" id="PF00795">
    <property type="entry name" value="CN_hydrolase"/>
    <property type="match status" value="1"/>
</dbReference>
<dbReference type="PROSITE" id="PS50263">
    <property type="entry name" value="CN_HYDROLASE"/>
    <property type="match status" value="1"/>
</dbReference>
<dbReference type="Gene3D" id="3.60.110.10">
    <property type="entry name" value="Carbon-nitrogen hydrolase"/>
    <property type="match status" value="1"/>
</dbReference>
<evidence type="ECO:0000256" key="1">
    <source>
        <dbReference type="ARBA" id="ARBA00010613"/>
    </source>
</evidence>
<dbReference type="InterPro" id="IPR036526">
    <property type="entry name" value="C-N_Hydrolase_sf"/>
</dbReference>
<organism evidence="4 5">
    <name type="scientific">Candidatus Lambdaproteobacteria bacterium RIFOXYD2_FULL_50_16</name>
    <dbReference type="NCBI Taxonomy" id="1817772"/>
    <lineage>
        <taxon>Bacteria</taxon>
        <taxon>Pseudomonadati</taxon>
        <taxon>Pseudomonadota</taxon>
        <taxon>Candidatus Lambdaproteobacteria</taxon>
    </lineage>
</organism>
<dbReference type="SUPFAM" id="SSF56317">
    <property type="entry name" value="Carbon-nitrogen hydrolase"/>
    <property type="match status" value="1"/>
</dbReference>
<keyword evidence="2" id="KW-0378">Hydrolase</keyword>
<evidence type="ECO:0000313" key="5">
    <source>
        <dbReference type="Proteomes" id="UP000178449"/>
    </source>
</evidence>
<name>A0A1F6GDJ4_9PROT</name>
<dbReference type="STRING" id="1817772.A2527_04560"/>
<sequence>MTYKIALAQTSADHQIEKNLSLALTQVQEAARNGAKLIGFPESFLFLGQSEAEYLGVAQSMDGPLITNFRETANRHKISILIGGFCEKNSADPTKTFNTSVLIDASGNILASYRKIHLFDVQLGELNLCESKTVSPGDQLVTCDHELGRFGLTICYDLRFPNQFQKLREMGAQVIFVPAAFTAQTGRYHWETLLRARAIENQVYICAPAQTGRHNPKRESFGHSLLIDPWGKVLVDGGLPIGLSYGEIDMNYLAKVRVQMPVFTHQVKGIDKG</sequence>
<dbReference type="PROSITE" id="PS01227">
    <property type="entry name" value="UPF0012"/>
    <property type="match status" value="1"/>
</dbReference>
<gene>
    <name evidence="4" type="ORF">A2527_04560</name>
</gene>
<dbReference type="InterPro" id="IPR003010">
    <property type="entry name" value="C-N_Hydrolase"/>
</dbReference>
<proteinExistence type="inferred from homology"/>
<protein>
    <recommendedName>
        <fullName evidence="3">CN hydrolase domain-containing protein</fullName>
    </recommendedName>
</protein>
<dbReference type="CDD" id="cd07572">
    <property type="entry name" value="nit"/>
    <property type="match status" value="1"/>
</dbReference>
<dbReference type="PANTHER" id="PTHR23088">
    <property type="entry name" value="NITRILASE-RELATED"/>
    <property type="match status" value="1"/>
</dbReference>